<evidence type="ECO:0000256" key="3">
    <source>
        <dbReference type="SAM" id="MobiDB-lite"/>
    </source>
</evidence>
<dbReference type="InterPro" id="IPR045137">
    <property type="entry name" value="RBM26/27"/>
</dbReference>
<organism evidence="5 6">
    <name type="scientific">Plakobranchus ocellatus</name>
    <dbReference type="NCBI Taxonomy" id="259542"/>
    <lineage>
        <taxon>Eukaryota</taxon>
        <taxon>Metazoa</taxon>
        <taxon>Spiralia</taxon>
        <taxon>Lophotrochozoa</taxon>
        <taxon>Mollusca</taxon>
        <taxon>Gastropoda</taxon>
        <taxon>Heterobranchia</taxon>
        <taxon>Euthyneura</taxon>
        <taxon>Panpulmonata</taxon>
        <taxon>Sacoglossa</taxon>
        <taxon>Placobranchoidea</taxon>
        <taxon>Plakobranchidae</taxon>
        <taxon>Plakobranchus</taxon>
    </lineage>
</organism>
<evidence type="ECO:0000313" key="5">
    <source>
        <dbReference type="EMBL" id="GFN87464.1"/>
    </source>
</evidence>
<dbReference type="GO" id="GO:0003723">
    <property type="term" value="F:RNA binding"/>
    <property type="evidence" value="ECO:0007669"/>
    <property type="project" value="UniProtKB-KW"/>
</dbReference>
<dbReference type="InterPro" id="IPR000571">
    <property type="entry name" value="Znf_CCCH"/>
</dbReference>
<keyword evidence="2" id="KW-0862">Zinc</keyword>
<keyword evidence="2" id="KW-0863">Zinc-finger</keyword>
<keyword evidence="1" id="KW-0694">RNA-binding</keyword>
<feature type="compositionally biased region" description="Basic residues" evidence="3">
    <location>
        <begin position="46"/>
        <end position="65"/>
    </location>
</feature>
<feature type="compositionally biased region" description="Basic residues" evidence="3">
    <location>
        <begin position="23"/>
        <end position="37"/>
    </location>
</feature>
<evidence type="ECO:0000256" key="2">
    <source>
        <dbReference type="PROSITE-ProRule" id="PRU00723"/>
    </source>
</evidence>
<dbReference type="AlphaFoldDB" id="A0AAV3YX46"/>
<evidence type="ECO:0000259" key="4">
    <source>
        <dbReference type="PROSITE" id="PS50103"/>
    </source>
</evidence>
<evidence type="ECO:0000256" key="1">
    <source>
        <dbReference type="ARBA" id="ARBA00022884"/>
    </source>
</evidence>
<comment type="caution">
    <text evidence="5">The sequence shown here is derived from an EMBL/GenBank/DDBJ whole genome shotgun (WGS) entry which is preliminary data.</text>
</comment>
<dbReference type="PANTHER" id="PTHR14398">
    <property type="entry name" value="RNA RECOGNITION RRM/RNP DOMAIN"/>
    <property type="match status" value="1"/>
</dbReference>
<feature type="compositionally biased region" description="Basic and acidic residues" evidence="3">
    <location>
        <begin position="1"/>
        <end position="22"/>
    </location>
</feature>
<dbReference type="Proteomes" id="UP000735302">
    <property type="component" value="Unassembled WGS sequence"/>
</dbReference>
<dbReference type="GO" id="GO:0008270">
    <property type="term" value="F:zinc ion binding"/>
    <property type="evidence" value="ECO:0007669"/>
    <property type="project" value="UniProtKB-KW"/>
</dbReference>
<gene>
    <name evidence="5" type="ORF">PoB_001397000</name>
</gene>
<dbReference type="PROSITE" id="PS50103">
    <property type="entry name" value="ZF_C3H1"/>
    <property type="match status" value="1"/>
</dbReference>
<dbReference type="SMART" id="SM00356">
    <property type="entry name" value="ZnF_C3H1"/>
    <property type="match status" value="1"/>
</dbReference>
<dbReference type="GO" id="GO:0005634">
    <property type="term" value="C:nucleus"/>
    <property type="evidence" value="ECO:0007669"/>
    <property type="project" value="TreeGrafter"/>
</dbReference>
<accession>A0AAV3YX46</accession>
<sequence length="362" mass="40573">MSDDRPARRRFEERSRYSPDRRWGRRRSWSRSPRRNRSPLDSRGGGRLRSRSPRLRASRSPRGRSSRSPVRYRPLRSRTRSRSPRPRSWSRPGSGGVGRPKSRSLSLTRQPDSRGSTPLQDNDFISSSTNDAPAVSSTVSGLRPLEGKLGETNRIPGGIDSGSGVVGHVGTRARCQNFEEKGFCMLGDVCPYDHGADPVVVEDDTLALGRRGPTLEGPDFRLPPPGHLDVQLNLNRPPSAHVEPYFPENPSLQVPLRPFLRGPPPDLRHPPPGMLMNRPLGPDIFSLPKREVIMSRPPPGLSDRGMWGSENVDKFAKTALNRASHLGKLICWSDLKTESKCTHPHRFGKQIRILRRQTSSRK</sequence>
<proteinExistence type="predicted"/>
<evidence type="ECO:0000313" key="6">
    <source>
        <dbReference type="Proteomes" id="UP000735302"/>
    </source>
</evidence>
<reference evidence="5 6" key="1">
    <citation type="journal article" date="2021" name="Elife">
        <title>Chloroplast acquisition without the gene transfer in kleptoplastic sea slugs, Plakobranchus ocellatus.</title>
        <authorList>
            <person name="Maeda T."/>
            <person name="Takahashi S."/>
            <person name="Yoshida T."/>
            <person name="Shimamura S."/>
            <person name="Takaki Y."/>
            <person name="Nagai Y."/>
            <person name="Toyoda A."/>
            <person name="Suzuki Y."/>
            <person name="Arimoto A."/>
            <person name="Ishii H."/>
            <person name="Satoh N."/>
            <person name="Nishiyama T."/>
            <person name="Hasebe M."/>
            <person name="Maruyama T."/>
            <person name="Minagawa J."/>
            <person name="Obokata J."/>
            <person name="Shigenobu S."/>
        </authorList>
    </citation>
    <scope>NUCLEOTIDE SEQUENCE [LARGE SCALE GENOMIC DNA]</scope>
</reference>
<keyword evidence="6" id="KW-1185">Reference proteome</keyword>
<dbReference type="PANTHER" id="PTHR14398:SF0">
    <property type="entry name" value="ZINC FINGER PROTEIN SWM"/>
    <property type="match status" value="1"/>
</dbReference>
<dbReference type="EMBL" id="BLXT01001714">
    <property type="protein sequence ID" value="GFN87464.1"/>
    <property type="molecule type" value="Genomic_DNA"/>
</dbReference>
<feature type="compositionally biased region" description="Basic residues" evidence="3">
    <location>
        <begin position="73"/>
        <end position="85"/>
    </location>
</feature>
<feature type="region of interest" description="Disordered" evidence="3">
    <location>
        <begin position="1"/>
        <end position="162"/>
    </location>
</feature>
<feature type="domain" description="C3H1-type" evidence="4">
    <location>
        <begin position="170"/>
        <end position="197"/>
    </location>
</feature>
<feature type="zinc finger region" description="C3H1-type" evidence="2">
    <location>
        <begin position="170"/>
        <end position="197"/>
    </location>
</feature>
<protein>
    <submittedName>
        <fullName evidence="5">RNA-binding protein 26</fullName>
    </submittedName>
</protein>
<feature type="compositionally biased region" description="Polar residues" evidence="3">
    <location>
        <begin position="105"/>
        <end position="140"/>
    </location>
</feature>
<name>A0AAV3YX46_9GAST</name>
<keyword evidence="2" id="KW-0479">Metal-binding</keyword>